<comment type="cofactor">
    <cofactor evidence="1">
        <name>Zn(2+)</name>
        <dbReference type="ChEBI" id="CHEBI:29105"/>
    </cofactor>
</comment>
<proteinExistence type="inferred from homology"/>
<evidence type="ECO:0000313" key="10">
    <source>
        <dbReference type="Proteomes" id="UP000032578"/>
    </source>
</evidence>
<dbReference type="GO" id="GO:0008270">
    <property type="term" value="F:zinc ion binding"/>
    <property type="evidence" value="ECO:0007669"/>
    <property type="project" value="InterPro"/>
</dbReference>
<keyword evidence="5" id="KW-0862">Zinc</keyword>
<sequence length="380" mass="43111">MDTLEIKKLFNKHKEISLSHRYITNKHIASLIDNLDSSVTVETIGTSVLGKTIYGLKIGSGEKRILMWSQMHGNESTTTKAIFDLLNSFKEETELSSILKVCTIYIIPILNPDGAEAYTRINANEVDLNRDAQNLSQPESNCLKAVFTRFKPHYCYNLHGQRTIFGVGDSGKSATVSFLAPAQDQECTITPNRKVAMEIISEMNTALQEIIPGQVGVYDDAFNLNCVGDTFQSENTPTILFEAGHFNADYGREFTRELIYLSYVKSLLYISNTDVSGAYYTDYLKIPENKKCFFDIIIRNAKFNNEFLDIAIQYQEVFINEKIEFKPKIEKIEDLNDFYAHNEIDAKGQVVYSETNEVVKIGNENVFVIMNNEKTSLIPK</sequence>
<evidence type="ECO:0000256" key="5">
    <source>
        <dbReference type="ARBA" id="ARBA00022833"/>
    </source>
</evidence>
<accession>A0A0D7WAC3</accession>
<dbReference type="GO" id="GO:0006508">
    <property type="term" value="P:proteolysis"/>
    <property type="evidence" value="ECO:0007669"/>
    <property type="project" value="UniProtKB-KW"/>
</dbReference>
<dbReference type="OrthoDB" id="1119199at2"/>
<dbReference type="Proteomes" id="UP000032578">
    <property type="component" value="Unassembled WGS sequence"/>
</dbReference>
<dbReference type="GO" id="GO:0005615">
    <property type="term" value="C:extracellular space"/>
    <property type="evidence" value="ECO:0007669"/>
    <property type="project" value="TreeGrafter"/>
</dbReference>
<dbReference type="Pfam" id="PF00246">
    <property type="entry name" value="Peptidase_M14"/>
    <property type="match status" value="1"/>
</dbReference>
<dbReference type="PANTHER" id="PTHR11705">
    <property type="entry name" value="PROTEASE FAMILY M14 CARBOXYPEPTIDASE A,B"/>
    <property type="match status" value="1"/>
</dbReference>
<keyword evidence="4" id="KW-0378">Hydrolase</keyword>
<organism evidence="9 10">
    <name type="scientific">Neotamlana sedimentorum</name>
    <dbReference type="NCBI Taxonomy" id="1435349"/>
    <lineage>
        <taxon>Bacteria</taxon>
        <taxon>Pseudomonadati</taxon>
        <taxon>Bacteroidota</taxon>
        <taxon>Flavobacteriia</taxon>
        <taxon>Flavobacteriales</taxon>
        <taxon>Flavobacteriaceae</taxon>
        <taxon>Neotamlana</taxon>
    </lineage>
</organism>
<dbReference type="GO" id="GO:0004181">
    <property type="term" value="F:metallocarboxypeptidase activity"/>
    <property type="evidence" value="ECO:0007669"/>
    <property type="project" value="InterPro"/>
</dbReference>
<evidence type="ECO:0000256" key="7">
    <source>
        <dbReference type="PROSITE-ProRule" id="PRU01379"/>
    </source>
</evidence>
<gene>
    <name evidence="9" type="ORF">PW52_05320</name>
</gene>
<evidence type="ECO:0000256" key="3">
    <source>
        <dbReference type="ARBA" id="ARBA00022670"/>
    </source>
</evidence>
<evidence type="ECO:0000313" key="9">
    <source>
        <dbReference type="EMBL" id="KJD36039.1"/>
    </source>
</evidence>
<dbReference type="STRING" id="1435349.PW52_05320"/>
<dbReference type="Gene3D" id="3.40.630.10">
    <property type="entry name" value="Zn peptidases"/>
    <property type="match status" value="1"/>
</dbReference>
<dbReference type="AlphaFoldDB" id="A0A0D7WAC3"/>
<name>A0A0D7WAC3_9FLAO</name>
<keyword evidence="3" id="KW-0645">Protease</keyword>
<evidence type="ECO:0000256" key="6">
    <source>
        <dbReference type="ARBA" id="ARBA00023049"/>
    </source>
</evidence>
<dbReference type="PANTHER" id="PTHR11705:SF143">
    <property type="entry name" value="SLL0236 PROTEIN"/>
    <property type="match status" value="1"/>
</dbReference>
<evidence type="ECO:0000259" key="8">
    <source>
        <dbReference type="PROSITE" id="PS52035"/>
    </source>
</evidence>
<dbReference type="SUPFAM" id="SSF53187">
    <property type="entry name" value="Zn-dependent exopeptidases"/>
    <property type="match status" value="1"/>
</dbReference>
<evidence type="ECO:0000256" key="2">
    <source>
        <dbReference type="ARBA" id="ARBA00005988"/>
    </source>
</evidence>
<keyword evidence="6" id="KW-0482">Metalloprotease</keyword>
<evidence type="ECO:0000256" key="4">
    <source>
        <dbReference type="ARBA" id="ARBA00022801"/>
    </source>
</evidence>
<reference evidence="9 10" key="1">
    <citation type="submission" date="2014-11" db="EMBL/GenBank/DDBJ databases">
        <title>Tamlana sedimentorum sp. nov., isolated from shallow sand sediments of the Sea of Japan.</title>
        <authorList>
            <person name="Romanenko L.A."/>
        </authorList>
    </citation>
    <scope>NUCLEOTIDE SEQUENCE [LARGE SCALE GENOMIC DNA]</scope>
    <source>
        <strain evidence="9 10">JCM 19808</strain>
    </source>
</reference>
<feature type="domain" description="Peptidase M14" evidence="8">
    <location>
        <begin position="14"/>
        <end position="258"/>
    </location>
</feature>
<comment type="caution">
    <text evidence="9">The sequence shown here is derived from an EMBL/GenBank/DDBJ whole genome shotgun (WGS) entry which is preliminary data.</text>
</comment>
<dbReference type="SMART" id="SM00631">
    <property type="entry name" value="Zn_pept"/>
    <property type="match status" value="1"/>
</dbReference>
<comment type="similarity">
    <text evidence="2 7">Belongs to the peptidase M14 family.</text>
</comment>
<evidence type="ECO:0000256" key="1">
    <source>
        <dbReference type="ARBA" id="ARBA00001947"/>
    </source>
</evidence>
<dbReference type="RefSeq" id="WP_044631899.1">
    <property type="nucleotide sequence ID" value="NZ_JTDW01000004.1"/>
</dbReference>
<keyword evidence="10" id="KW-1185">Reference proteome</keyword>
<feature type="active site" description="Proton donor/acceptor" evidence="7">
    <location>
        <position position="234"/>
    </location>
</feature>
<dbReference type="PATRIC" id="fig|1435349.4.peg.2017"/>
<protein>
    <submittedName>
        <fullName evidence="9">Peptidase M14</fullName>
    </submittedName>
</protein>
<dbReference type="InterPro" id="IPR000834">
    <property type="entry name" value="Peptidase_M14"/>
</dbReference>
<dbReference type="EMBL" id="JTDW01000004">
    <property type="protein sequence ID" value="KJD36039.1"/>
    <property type="molecule type" value="Genomic_DNA"/>
</dbReference>
<dbReference type="PROSITE" id="PS52035">
    <property type="entry name" value="PEPTIDASE_M14"/>
    <property type="match status" value="1"/>
</dbReference>